<gene>
    <name evidence="3" type="ORF">FTW19_02560</name>
</gene>
<dbReference type="KEGG" id="talb:FTW19_02560"/>
<proteinExistence type="predicted"/>
<feature type="transmembrane region" description="Helical" evidence="2">
    <location>
        <begin position="37"/>
        <end position="62"/>
    </location>
</feature>
<dbReference type="AlphaFoldDB" id="A0A5B9E5X4"/>
<dbReference type="EMBL" id="CP042806">
    <property type="protein sequence ID" value="QEE26984.1"/>
    <property type="molecule type" value="Genomic_DNA"/>
</dbReference>
<reference evidence="3 4" key="1">
    <citation type="submission" date="2019-08" db="EMBL/GenBank/DDBJ databases">
        <title>Complete genome sequence of Terriglobus albidus strain ORNL.</title>
        <authorList>
            <person name="Podar M."/>
        </authorList>
    </citation>
    <scope>NUCLEOTIDE SEQUENCE [LARGE SCALE GENOMIC DNA]</scope>
    <source>
        <strain evidence="3 4">ORNL</strain>
    </source>
</reference>
<evidence type="ECO:0000313" key="3">
    <source>
        <dbReference type="EMBL" id="QEE26984.1"/>
    </source>
</evidence>
<protein>
    <submittedName>
        <fullName evidence="3">Uncharacterized protein</fullName>
    </submittedName>
</protein>
<sequence>MTTLAFAYFAVNTLLALGMHATTMRSTLERPRVLEFLAFFVFFLIAGLPLMLGAIVIGAISYKRAGRRPSMPSMRSTGVPQLRIVR</sequence>
<keyword evidence="2" id="KW-0472">Membrane</keyword>
<accession>A0A5B9E5X4</accession>
<evidence type="ECO:0000256" key="1">
    <source>
        <dbReference type="SAM" id="MobiDB-lite"/>
    </source>
</evidence>
<dbReference type="Proteomes" id="UP000321820">
    <property type="component" value="Chromosome"/>
</dbReference>
<evidence type="ECO:0000256" key="2">
    <source>
        <dbReference type="SAM" id="Phobius"/>
    </source>
</evidence>
<dbReference type="RefSeq" id="WP_147646180.1">
    <property type="nucleotide sequence ID" value="NZ_CP042806.1"/>
</dbReference>
<evidence type="ECO:0000313" key="4">
    <source>
        <dbReference type="Proteomes" id="UP000321820"/>
    </source>
</evidence>
<organism evidence="3 4">
    <name type="scientific">Terriglobus albidus</name>
    <dbReference type="NCBI Taxonomy" id="1592106"/>
    <lineage>
        <taxon>Bacteria</taxon>
        <taxon>Pseudomonadati</taxon>
        <taxon>Acidobacteriota</taxon>
        <taxon>Terriglobia</taxon>
        <taxon>Terriglobales</taxon>
        <taxon>Acidobacteriaceae</taxon>
        <taxon>Terriglobus</taxon>
    </lineage>
</organism>
<feature type="region of interest" description="Disordered" evidence="1">
    <location>
        <begin position="67"/>
        <end position="86"/>
    </location>
</feature>
<keyword evidence="2" id="KW-1133">Transmembrane helix</keyword>
<name>A0A5B9E5X4_9BACT</name>
<keyword evidence="2" id="KW-0812">Transmembrane</keyword>
<keyword evidence="4" id="KW-1185">Reference proteome</keyword>